<dbReference type="InterPro" id="IPR012373">
    <property type="entry name" value="Ferrdict_sens_TM"/>
</dbReference>
<protein>
    <recommendedName>
        <fullName evidence="4">LamG-like jellyroll fold domain-containing protein</fullName>
    </recommendedName>
</protein>
<dbReference type="InterPro" id="IPR013320">
    <property type="entry name" value="ConA-like_dom_sf"/>
</dbReference>
<dbReference type="eggNOG" id="COG3712">
    <property type="taxonomic scope" value="Bacteria"/>
</dbReference>
<reference evidence="5 6" key="1">
    <citation type="submission" date="2006-02" db="EMBL/GenBank/DDBJ databases">
        <authorList>
            <person name="Amann R."/>
            <person name="Ferriera S."/>
            <person name="Johnson J."/>
            <person name="Kravitz S."/>
            <person name="Halpern A."/>
            <person name="Remington K."/>
            <person name="Beeson K."/>
            <person name="Tran B."/>
            <person name="Rogers Y.-H."/>
            <person name="Friedman R."/>
            <person name="Venter J.C."/>
        </authorList>
    </citation>
    <scope>NUCLEOTIDE SEQUENCE [LARGE SCALE GENOMIC DNA]</scope>
    <source>
        <strain evidence="5 6">DSM 3645</strain>
    </source>
</reference>
<dbReference type="Pfam" id="PF04773">
    <property type="entry name" value="FecR"/>
    <property type="match status" value="1"/>
</dbReference>
<evidence type="ECO:0000313" key="6">
    <source>
        <dbReference type="Proteomes" id="UP000004358"/>
    </source>
</evidence>
<dbReference type="SUPFAM" id="SSF49899">
    <property type="entry name" value="Concanavalin A-like lectins/glucanases"/>
    <property type="match status" value="1"/>
</dbReference>
<keyword evidence="2" id="KW-1015">Disulfide bond</keyword>
<dbReference type="HOGENOM" id="CLU_537334_0_0_0"/>
<keyword evidence="3" id="KW-0472">Membrane</keyword>
<keyword evidence="3" id="KW-1133">Transmembrane helix</keyword>
<keyword evidence="1" id="KW-0732">Signal</keyword>
<name>A3ZZC4_9BACT</name>
<dbReference type="Pfam" id="PF13385">
    <property type="entry name" value="Laminin_G_3"/>
    <property type="match status" value="1"/>
</dbReference>
<dbReference type="GO" id="GO:0016989">
    <property type="term" value="F:sigma factor antagonist activity"/>
    <property type="evidence" value="ECO:0007669"/>
    <property type="project" value="TreeGrafter"/>
</dbReference>
<dbReference type="InterPro" id="IPR006558">
    <property type="entry name" value="LamG-like"/>
</dbReference>
<organism evidence="5 6">
    <name type="scientific">Blastopirellula marina DSM 3645</name>
    <dbReference type="NCBI Taxonomy" id="314230"/>
    <lineage>
        <taxon>Bacteria</taxon>
        <taxon>Pseudomonadati</taxon>
        <taxon>Planctomycetota</taxon>
        <taxon>Planctomycetia</taxon>
        <taxon>Pirellulales</taxon>
        <taxon>Pirellulaceae</taxon>
        <taxon>Blastopirellula</taxon>
    </lineage>
</organism>
<dbReference type="EMBL" id="AANZ01000024">
    <property type="protein sequence ID" value="EAQ78082.1"/>
    <property type="molecule type" value="Genomic_DNA"/>
</dbReference>
<evidence type="ECO:0000256" key="3">
    <source>
        <dbReference type="SAM" id="Phobius"/>
    </source>
</evidence>
<gene>
    <name evidence="5" type="ORF">DSM3645_18716</name>
</gene>
<dbReference type="SMART" id="SM00560">
    <property type="entry name" value="LamGL"/>
    <property type="match status" value="1"/>
</dbReference>
<dbReference type="InterPro" id="IPR006860">
    <property type="entry name" value="FecR"/>
</dbReference>
<feature type="domain" description="LamG-like jellyroll fold" evidence="4">
    <location>
        <begin position="364"/>
        <end position="510"/>
    </location>
</feature>
<dbReference type="STRING" id="314230.DSM3645_18716"/>
<evidence type="ECO:0000256" key="2">
    <source>
        <dbReference type="ARBA" id="ARBA00023157"/>
    </source>
</evidence>
<dbReference type="OrthoDB" id="258532at2"/>
<accession>A3ZZC4</accession>
<comment type="caution">
    <text evidence="5">The sequence shown here is derived from an EMBL/GenBank/DDBJ whole genome shotgun (WGS) entry which is preliminary data.</text>
</comment>
<proteinExistence type="predicted"/>
<dbReference type="Gene3D" id="2.60.120.1440">
    <property type="match status" value="1"/>
</dbReference>
<keyword evidence="3" id="KW-0812">Transmembrane</keyword>
<dbReference type="Gene3D" id="2.60.120.200">
    <property type="match status" value="1"/>
</dbReference>
<feature type="transmembrane region" description="Helical" evidence="3">
    <location>
        <begin position="95"/>
        <end position="116"/>
    </location>
</feature>
<dbReference type="PANTHER" id="PTHR30273">
    <property type="entry name" value="PERIPLASMIC SIGNAL SENSOR AND SIGMA FACTOR ACTIVATOR FECR-RELATED"/>
    <property type="match status" value="1"/>
</dbReference>
<sequence>MENRDELISKYLFGLATEEDFRQLNAWLELSSGNVQSFAQAIYLHRTMRDQFLGEEYLRSEAMQAKLRSPEILVVQPGSSRDIANPRLFRRIASWLSIALALIVGVGSVAWMLGILSNREVVGVARVLEQRDAVFASTSLAPQRSDVLVSGTYSLTQGEMLVRFDRGAVAVMRGPVKFQLKSPAAMKLLQGEVVVTCPSRQSRGFRVSIPHGDVVDLGTEFGVTVDQTGEADVYVFQGEVTATSADRSISLLAGKSARVSQSQGVYLARGEPGQFYRQRDWEMQSLLEKSQGDPGFAKDADLLVWLPMDRLHGQTTPVNLAPYRRPPVVVHAAEIETVSDSGAQELTVANSNDSLSMSVPGAFRQLTLAAWVRFGKEQGPDREHRGMIMSDSFQKRGAIHWQRKGNDFRLTIAMGKNDDHEIFRAPTGRLEVDRWHHLASVVDLDAKRVTHYRNGAEIASQPISTTFQSVLLDDCTLGAWANGSEPESDNRSLNGDLDDVYVWKRALDADQIRSLAARRSN</sequence>
<dbReference type="PANTHER" id="PTHR30273:SF2">
    <property type="entry name" value="PROTEIN FECR"/>
    <property type="match status" value="1"/>
</dbReference>
<dbReference type="RefSeq" id="WP_002651675.1">
    <property type="nucleotide sequence ID" value="NZ_CH672376.1"/>
</dbReference>
<evidence type="ECO:0000256" key="1">
    <source>
        <dbReference type="ARBA" id="ARBA00022729"/>
    </source>
</evidence>
<evidence type="ECO:0000259" key="4">
    <source>
        <dbReference type="SMART" id="SM00560"/>
    </source>
</evidence>
<dbReference type="Proteomes" id="UP000004358">
    <property type="component" value="Unassembled WGS sequence"/>
</dbReference>
<dbReference type="AlphaFoldDB" id="A3ZZC4"/>
<evidence type="ECO:0000313" key="5">
    <source>
        <dbReference type="EMBL" id="EAQ78082.1"/>
    </source>
</evidence>